<dbReference type="EMBL" id="FNAI01000001">
    <property type="protein sequence ID" value="SDD47273.1"/>
    <property type="molecule type" value="Genomic_DNA"/>
</dbReference>
<gene>
    <name evidence="1" type="ORF">SAMN05216464_101824</name>
</gene>
<dbReference type="RefSeq" id="WP_091144662.1">
    <property type="nucleotide sequence ID" value="NZ_FNAI01000001.1"/>
</dbReference>
<dbReference type="InterPro" id="IPR039968">
    <property type="entry name" value="BcerS-like"/>
</dbReference>
<protein>
    <recommendedName>
        <fullName evidence="3">N-acetyltransferase domain-containing protein</fullName>
    </recommendedName>
</protein>
<reference evidence="1 2" key="1">
    <citation type="submission" date="2016-10" db="EMBL/GenBank/DDBJ databases">
        <authorList>
            <person name="de Groot N.N."/>
        </authorList>
    </citation>
    <scope>NUCLEOTIDE SEQUENCE [LARGE SCALE GENOMIC DNA]</scope>
    <source>
        <strain evidence="1 2">47C3B</strain>
    </source>
</reference>
<dbReference type="AlphaFoldDB" id="A0A1G6V197"/>
<accession>A0A1G6V197</accession>
<dbReference type="SUPFAM" id="SSF55729">
    <property type="entry name" value="Acyl-CoA N-acyltransferases (Nat)"/>
    <property type="match status" value="1"/>
</dbReference>
<dbReference type="OrthoDB" id="9806005at2"/>
<dbReference type="PANTHER" id="PTHR41368:SF1">
    <property type="entry name" value="PROTEIN YGHO"/>
    <property type="match status" value="1"/>
</dbReference>
<organism evidence="1 2">
    <name type="scientific">Mucilaginibacter pineti</name>
    <dbReference type="NCBI Taxonomy" id="1391627"/>
    <lineage>
        <taxon>Bacteria</taxon>
        <taxon>Pseudomonadati</taxon>
        <taxon>Bacteroidota</taxon>
        <taxon>Sphingobacteriia</taxon>
        <taxon>Sphingobacteriales</taxon>
        <taxon>Sphingobacteriaceae</taxon>
        <taxon>Mucilaginibacter</taxon>
    </lineage>
</organism>
<evidence type="ECO:0000313" key="2">
    <source>
        <dbReference type="Proteomes" id="UP000199072"/>
    </source>
</evidence>
<dbReference type="PANTHER" id="PTHR41368">
    <property type="entry name" value="PROTEIN YGHO"/>
    <property type="match status" value="1"/>
</dbReference>
<sequence length="372" mass="43268">MVITEVKDKASKKAFLNVARTLYRDDKNWVCPLDNDIEAVFDPAKNNFHNDGKCTRWILTNDGGQVIGRVAAFINNKKAYHYEQPTGGMGFFECIDNKDAAYLLFDTAKKWLQANGMQAMDGPINFGENDNFWGLLVEGFTPPSYGMNYNFPYYRAFFEDYGFKTQYEQITNHLDVNKPFSERFTKIANWVIKKPGYDFRHFEVAKMETFATDFIEIYNDAWRDFENFVPITHATISESFKKMKPLMDEKLIWFAYIDDEPAAFVIILPDANQMLKTVNGKLNLIGKLKFVYRRWKGVSRMRAIVMGTKQKYQKHGLESAIFIKLKEYVLPLKQYDELELSWVGDFNEKMIAIHAAVGATFGKKHLTMRKIF</sequence>
<name>A0A1G6V197_9SPHI</name>
<dbReference type="Proteomes" id="UP000199072">
    <property type="component" value="Unassembled WGS sequence"/>
</dbReference>
<keyword evidence="2" id="KW-1185">Reference proteome</keyword>
<dbReference type="InterPro" id="IPR016181">
    <property type="entry name" value="Acyl_CoA_acyltransferase"/>
</dbReference>
<evidence type="ECO:0008006" key="3">
    <source>
        <dbReference type="Google" id="ProtNLM"/>
    </source>
</evidence>
<dbReference type="Gene3D" id="3.40.630.30">
    <property type="match status" value="1"/>
</dbReference>
<proteinExistence type="predicted"/>
<evidence type="ECO:0000313" key="1">
    <source>
        <dbReference type="EMBL" id="SDD47273.1"/>
    </source>
</evidence>
<dbReference type="STRING" id="1391627.SAMN05216464_101824"/>